<dbReference type="InterPro" id="IPR027410">
    <property type="entry name" value="TCP-1-like_intermed_sf"/>
</dbReference>
<dbReference type="Gene3D" id="3.50.7.10">
    <property type="entry name" value="GroEL"/>
    <property type="match status" value="1"/>
</dbReference>
<dbReference type="InterPro" id="IPR017998">
    <property type="entry name" value="Chaperone_TCP-1"/>
</dbReference>
<gene>
    <name evidence="8" type="ORF">H312_00312</name>
</gene>
<dbReference type="SUPFAM" id="SSF54849">
    <property type="entry name" value="GroEL-intermediate domain like"/>
    <property type="match status" value="1"/>
</dbReference>
<dbReference type="SUPFAM" id="SSF52029">
    <property type="entry name" value="GroEL apical domain-like"/>
    <property type="match status" value="1"/>
</dbReference>
<comment type="function">
    <text evidence="1">Molecular chaperone; assists the folding of proteins upon ATP hydrolysis.</text>
</comment>
<keyword evidence="6 7" id="KW-0143">Chaperone</keyword>
<dbReference type="VEuPathDB" id="MicrosporidiaDB:H312_00312"/>
<dbReference type="PRINTS" id="PR00304">
    <property type="entry name" value="TCOMPLEXTCP1"/>
</dbReference>
<reference evidence="8 9" key="2">
    <citation type="submission" date="2014-03" db="EMBL/GenBank/DDBJ databases">
        <title>The Genome Sequence of Anncaliia algerae insect isolate PRA339.</title>
        <authorList>
            <consortium name="The Broad Institute Genome Sequencing Platform"/>
            <consortium name="The Broad Institute Genome Sequencing Center for Infectious Disease"/>
            <person name="Cuomo C."/>
            <person name="Becnel J."/>
            <person name="Sanscrainte N."/>
            <person name="Walker B."/>
            <person name="Young S.K."/>
            <person name="Zeng Q."/>
            <person name="Gargeya S."/>
            <person name="Fitzgerald M."/>
            <person name="Haas B."/>
            <person name="Abouelleil A."/>
            <person name="Alvarado L."/>
            <person name="Arachchi H.M."/>
            <person name="Berlin A.M."/>
            <person name="Chapman S.B."/>
            <person name="Dewar J."/>
            <person name="Goldberg J."/>
            <person name="Griggs A."/>
            <person name="Gujja S."/>
            <person name="Hansen M."/>
            <person name="Howarth C."/>
            <person name="Imamovic A."/>
            <person name="Larimer J."/>
            <person name="McCowan C."/>
            <person name="Murphy C."/>
            <person name="Neiman D."/>
            <person name="Pearson M."/>
            <person name="Priest M."/>
            <person name="Roberts A."/>
            <person name="Saif S."/>
            <person name="Shea T."/>
            <person name="Sisk P."/>
            <person name="Sykes S."/>
            <person name="Wortman J."/>
            <person name="Nusbaum C."/>
            <person name="Birren B."/>
        </authorList>
    </citation>
    <scope>NUCLEOTIDE SEQUENCE [LARGE SCALE GENOMIC DNA]</scope>
    <source>
        <strain evidence="8 9">PRA339</strain>
    </source>
</reference>
<dbReference type="Pfam" id="PF00118">
    <property type="entry name" value="Cpn60_TCP1"/>
    <property type="match status" value="2"/>
</dbReference>
<dbReference type="STRING" id="1288291.A0A059F5L4"/>
<proteinExistence type="inferred from homology"/>
<comment type="similarity">
    <text evidence="2 7">Belongs to the TCP-1 chaperonin family.</text>
</comment>
<dbReference type="AlphaFoldDB" id="A0A059F5L4"/>
<dbReference type="Proteomes" id="UP000030655">
    <property type="component" value="Unassembled WGS sequence"/>
</dbReference>
<dbReference type="Gene3D" id="3.30.260.10">
    <property type="entry name" value="TCP-1-like chaperonin intermediate domain"/>
    <property type="match status" value="1"/>
</dbReference>
<organism evidence="8 9">
    <name type="scientific">Anncaliia algerae PRA339</name>
    <dbReference type="NCBI Taxonomy" id="1288291"/>
    <lineage>
        <taxon>Eukaryota</taxon>
        <taxon>Fungi</taxon>
        <taxon>Fungi incertae sedis</taxon>
        <taxon>Microsporidia</taxon>
        <taxon>Tubulinosematoidea</taxon>
        <taxon>Tubulinosematidae</taxon>
        <taxon>Anncaliia</taxon>
    </lineage>
</organism>
<reference evidence="9" key="1">
    <citation type="submission" date="2013-02" db="EMBL/GenBank/DDBJ databases">
        <authorList>
            <consortium name="The Broad Institute Genome Sequencing Platform"/>
            <person name="Cuomo C."/>
            <person name="Becnel J."/>
            <person name="Sanscrainte N."/>
            <person name="Walker B."/>
            <person name="Young S.K."/>
            <person name="Zeng Q."/>
            <person name="Gargeya S."/>
            <person name="Fitzgerald M."/>
            <person name="Haas B."/>
            <person name="Abouelleil A."/>
            <person name="Alvarado L."/>
            <person name="Arachchi H.M."/>
            <person name="Berlin A.M."/>
            <person name="Chapman S.B."/>
            <person name="Dewar J."/>
            <person name="Goldberg J."/>
            <person name="Griggs A."/>
            <person name="Gujja S."/>
            <person name="Hansen M."/>
            <person name="Howarth C."/>
            <person name="Imamovic A."/>
            <person name="Larimer J."/>
            <person name="McCowan C."/>
            <person name="Murphy C."/>
            <person name="Neiman D."/>
            <person name="Pearson M."/>
            <person name="Priest M."/>
            <person name="Roberts A."/>
            <person name="Saif S."/>
            <person name="Shea T."/>
            <person name="Sisk P."/>
            <person name="Sykes S."/>
            <person name="Wortman J."/>
            <person name="Nusbaum C."/>
            <person name="Birren B."/>
        </authorList>
    </citation>
    <scope>NUCLEOTIDE SEQUENCE [LARGE SCALE GENOMIC DNA]</scope>
    <source>
        <strain evidence="9">PRA339</strain>
    </source>
</reference>
<dbReference type="OrthoDB" id="10248520at2759"/>
<protein>
    <recommendedName>
        <fullName evidence="10">T-complex protein 1, delta subunit</fullName>
    </recommendedName>
</protein>
<evidence type="ECO:0000313" key="9">
    <source>
        <dbReference type="Proteomes" id="UP000030655"/>
    </source>
</evidence>
<sequence length="548" mass="61202">MSEQLTTRRTQIQTSLNDLVTTIGQTLSTSLGPKGLDKMLTSKNKTIITNDGATILDFLGKNAKHPIVRLLDSVSKTQDMECGDGTTTVILLLSELFTKMNYLMQQGVSKSQIISHLKKCTALAEESIFKLAYPVFSVFREESKIKDSKVKLTQAHNLIKEKVNNLKIKDNINDSKVLEEDRKKLWEMEESQLKEALKRAALTSLSSKIVSSIAELSDLAVETMLTCKGEMKNIKIIKIKGATDDSFYFRGLGIQSQKFFPIKSLQKNRNVKTMVIKFCLSAPKTNLDSKIIINNAELMDQTIKEERDYILSMCKKIKHTGTELLILQKSILRESASELAVHYLNKLGISVLDGVERSDVALLEKCFNITAVSDIDFVREQYVKNILYDQKDGVFVFNSEHKDSTICTVVLKGENDLLLDEVERSMNDAFGVVKSLMLYPYLVPGGGVVEIEISKNIRKEKGFINNAIADAFEIIPFLLAKNAGMDPIETVTMMKVKGHGINVSTGNITDMVEENVLQPVKVSLSSLRLAIETTIVMLNVDDILPSKN</sequence>
<evidence type="ECO:0008006" key="10">
    <source>
        <dbReference type="Google" id="ProtNLM"/>
    </source>
</evidence>
<evidence type="ECO:0000256" key="3">
    <source>
        <dbReference type="ARBA" id="ARBA00011381"/>
    </source>
</evidence>
<dbReference type="GO" id="GO:0140662">
    <property type="term" value="F:ATP-dependent protein folding chaperone"/>
    <property type="evidence" value="ECO:0007669"/>
    <property type="project" value="InterPro"/>
</dbReference>
<comment type="subunit">
    <text evidence="3">Component of the T-complex protein 1 (TCP1) complex.</text>
</comment>
<dbReference type="HOGENOM" id="CLU_008891_9_2_1"/>
<dbReference type="InterPro" id="IPR002423">
    <property type="entry name" value="Cpn60/GroEL/TCP-1"/>
</dbReference>
<dbReference type="SUPFAM" id="SSF48592">
    <property type="entry name" value="GroEL equatorial domain-like"/>
    <property type="match status" value="1"/>
</dbReference>
<evidence type="ECO:0000256" key="1">
    <source>
        <dbReference type="ARBA" id="ARBA00002912"/>
    </source>
</evidence>
<keyword evidence="9" id="KW-1185">Reference proteome</keyword>
<evidence type="ECO:0000256" key="5">
    <source>
        <dbReference type="ARBA" id="ARBA00022840"/>
    </source>
</evidence>
<keyword evidence="5 7" id="KW-0067">ATP-binding</keyword>
<evidence type="ECO:0000313" key="8">
    <source>
        <dbReference type="EMBL" id="KCZ82289.1"/>
    </source>
</evidence>
<evidence type="ECO:0000256" key="6">
    <source>
        <dbReference type="ARBA" id="ARBA00023186"/>
    </source>
</evidence>
<evidence type="ECO:0000256" key="4">
    <source>
        <dbReference type="ARBA" id="ARBA00022741"/>
    </source>
</evidence>
<dbReference type="Gene3D" id="1.10.560.10">
    <property type="entry name" value="GroEL-like equatorial domain"/>
    <property type="match status" value="2"/>
</dbReference>
<dbReference type="PANTHER" id="PTHR11353">
    <property type="entry name" value="CHAPERONIN"/>
    <property type="match status" value="1"/>
</dbReference>
<evidence type="ECO:0000256" key="7">
    <source>
        <dbReference type="RuleBase" id="RU004187"/>
    </source>
</evidence>
<accession>A0A059F5L4</accession>
<dbReference type="InterPro" id="IPR027409">
    <property type="entry name" value="GroEL-like_apical_dom_sf"/>
</dbReference>
<dbReference type="InterPro" id="IPR027413">
    <property type="entry name" value="GROEL-like_equatorial_sf"/>
</dbReference>
<dbReference type="EMBL" id="KK365131">
    <property type="protein sequence ID" value="KCZ82289.1"/>
    <property type="molecule type" value="Genomic_DNA"/>
</dbReference>
<keyword evidence="4 7" id="KW-0547">Nucleotide-binding</keyword>
<evidence type="ECO:0000256" key="2">
    <source>
        <dbReference type="ARBA" id="ARBA00008020"/>
    </source>
</evidence>
<dbReference type="GO" id="GO:0005524">
    <property type="term" value="F:ATP binding"/>
    <property type="evidence" value="ECO:0007669"/>
    <property type="project" value="UniProtKB-KW"/>
</dbReference>
<name>A0A059F5L4_9MICR</name>